<evidence type="ECO:0000256" key="4">
    <source>
        <dbReference type="ARBA" id="ARBA00023125"/>
    </source>
</evidence>
<dbReference type="InterPro" id="IPR011006">
    <property type="entry name" value="CheY-like_superfamily"/>
</dbReference>
<dbReference type="Gene3D" id="3.40.50.2300">
    <property type="match status" value="1"/>
</dbReference>
<dbReference type="PANTHER" id="PTHR48111:SF1">
    <property type="entry name" value="TWO-COMPONENT RESPONSE REGULATOR ORR33"/>
    <property type="match status" value="1"/>
</dbReference>
<evidence type="ECO:0000256" key="2">
    <source>
        <dbReference type="ARBA" id="ARBA00023012"/>
    </source>
</evidence>
<accession>A0ABV8XS33</accession>
<protein>
    <submittedName>
        <fullName evidence="11">Response regulator transcription factor</fullName>
    </submittedName>
</protein>
<dbReference type="CDD" id="cd17574">
    <property type="entry name" value="REC_OmpR"/>
    <property type="match status" value="1"/>
</dbReference>
<keyword evidence="2" id="KW-0902">Two-component regulatory system</keyword>
<name>A0ABV8XS33_9MICC</name>
<comment type="caution">
    <text evidence="11">The sequence shown here is derived from an EMBL/GenBank/DDBJ whole genome shotgun (WGS) entry which is preliminary data.</text>
</comment>
<dbReference type="PANTHER" id="PTHR48111">
    <property type="entry name" value="REGULATOR OF RPOS"/>
    <property type="match status" value="1"/>
</dbReference>
<dbReference type="InterPro" id="IPR036388">
    <property type="entry name" value="WH-like_DNA-bd_sf"/>
</dbReference>
<keyword evidence="4 7" id="KW-0238">DNA-binding</keyword>
<dbReference type="InterPro" id="IPR001867">
    <property type="entry name" value="OmpR/PhoB-type_DNA-bd"/>
</dbReference>
<dbReference type="SMART" id="SM00862">
    <property type="entry name" value="Trans_reg_C"/>
    <property type="match status" value="1"/>
</dbReference>
<dbReference type="EMBL" id="JBHSEN010000001">
    <property type="protein sequence ID" value="MFC4428371.1"/>
    <property type="molecule type" value="Genomic_DNA"/>
</dbReference>
<evidence type="ECO:0000256" key="5">
    <source>
        <dbReference type="ARBA" id="ARBA00023163"/>
    </source>
</evidence>
<dbReference type="RefSeq" id="WP_344230201.1">
    <property type="nucleotide sequence ID" value="NZ_BAAALH010000002.1"/>
</dbReference>
<dbReference type="Gene3D" id="1.10.10.10">
    <property type="entry name" value="Winged helix-like DNA-binding domain superfamily/Winged helix DNA-binding domain"/>
    <property type="match status" value="1"/>
</dbReference>
<dbReference type="SMART" id="SM00448">
    <property type="entry name" value="REC"/>
    <property type="match status" value="1"/>
</dbReference>
<evidence type="ECO:0000256" key="6">
    <source>
        <dbReference type="PROSITE-ProRule" id="PRU00169"/>
    </source>
</evidence>
<evidence type="ECO:0000256" key="7">
    <source>
        <dbReference type="PROSITE-ProRule" id="PRU01091"/>
    </source>
</evidence>
<evidence type="ECO:0000259" key="10">
    <source>
        <dbReference type="PROSITE" id="PS51755"/>
    </source>
</evidence>
<feature type="domain" description="OmpR/PhoB-type" evidence="10">
    <location>
        <begin position="198"/>
        <end position="304"/>
    </location>
</feature>
<reference evidence="12" key="1">
    <citation type="journal article" date="2019" name="Int. J. Syst. Evol. Microbiol.">
        <title>The Global Catalogue of Microorganisms (GCM) 10K type strain sequencing project: providing services to taxonomists for standard genome sequencing and annotation.</title>
        <authorList>
            <consortium name="The Broad Institute Genomics Platform"/>
            <consortium name="The Broad Institute Genome Sequencing Center for Infectious Disease"/>
            <person name="Wu L."/>
            <person name="Ma J."/>
        </authorList>
    </citation>
    <scope>NUCLEOTIDE SEQUENCE [LARGE SCALE GENOMIC DNA]</scope>
    <source>
        <strain evidence="12">CGMCC 1.12125</strain>
    </source>
</reference>
<feature type="domain" description="Response regulatory" evidence="9">
    <location>
        <begin position="6"/>
        <end position="119"/>
    </location>
</feature>
<organism evidence="11 12">
    <name type="scientific">Citricoccus alkalitolerans</name>
    <dbReference type="NCBI Taxonomy" id="246603"/>
    <lineage>
        <taxon>Bacteria</taxon>
        <taxon>Bacillati</taxon>
        <taxon>Actinomycetota</taxon>
        <taxon>Actinomycetes</taxon>
        <taxon>Micrococcales</taxon>
        <taxon>Micrococcaceae</taxon>
        <taxon>Citricoccus</taxon>
    </lineage>
</organism>
<evidence type="ECO:0000256" key="3">
    <source>
        <dbReference type="ARBA" id="ARBA00023015"/>
    </source>
</evidence>
<evidence type="ECO:0000256" key="8">
    <source>
        <dbReference type="SAM" id="MobiDB-lite"/>
    </source>
</evidence>
<dbReference type="InterPro" id="IPR016032">
    <property type="entry name" value="Sig_transdc_resp-reg_C-effctor"/>
</dbReference>
<evidence type="ECO:0000313" key="11">
    <source>
        <dbReference type="EMBL" id="MFC4428371.1"/>
    </source>
</evidence>
<dbReference type="InterPro" id="IPR001789">
    <property type="entry name" value="Sig_transdc_resp-reg_receiver"/>
</dbReference>
<dbReference type="SUPFAM" id="SSF46894">
    <property type="entry name" value="C-terminal effector domain of the bipartite response regulators"/>
    <property type="match status" value="1"/>
</dbReference>
<proteinExistence type="predicted"/>
<keyword evidence="5" id="KW-0804">Transcription</keyword>
<dbReference type="PROSITE" id="PS50110">
    <property type="entry name" value="RESPONSE_REGULATORY"/>
    <property type="match status" value="1"/>
</dbReference>
<feature type="modified residue" description="4-aspartylphosphate" evidence="6">
    <location>
        <position position="55"/>
    </location>
</feature>
<feature type="DNA-binding region" description="OmpR/PhoB-type" evidence="7">
    <location>
        <begin position="198"/>
        <end position="304"/>
    </location>
</feature>
<evidence type="ECO:0000313" key="12">
    <source>
        <dbReference type="Proteomes" id="UP001595965"/>
    </source>
</evidence>
<keyword evidence="1 6" id="KW-0597">Phosphoprotein</keyword>
<keyword evidence="3" id="KW-0805">Transcription regulation</keyword>
<dbReference type="Pfam" id="PF00072">
    <property type="entry name" value="Response_reg"/>
    <property type="match status" value="1"/>
</dbReference>
<evidence type="ECO:0000259" key="9">
    <source>
        <dbReference type="PROSITE" id="PS50110"/>
    </source>
</evidence>
<keyword evidence="12" id="KW-1185">Reference proteome</keyword>
<feature type="region of interest" description="Disordered" evidence="8">
    <location>
        <begin position="122"/>
        <end position="188"/>
    </location>
</feature>
<feature type="compositionally biased region" description="Polar residues" evidence="8">
    <location>
        <begin position="177"/>
        <end position="188"/>
    </location>
</feature>
<gene>
    <name evidence="11" type="ORF">ACFO0K_01595</name>
</gene>
<dbReference type="Proteomes" id="UP001595965">
    <property type="component" value="Unassembled WGS sequence"/>
</dbReference>
<sequence>MEDRRVAVVIEDDDDIRGLMVSLLGQSGFEVHEAANGMDGVSLVRRNDPVLITVDLGLPDIDGYEVTRQVRQFTDAYVVMLTARGEEIDTLLGLDAGADDYLTKPFRPRVLRARIEAMLRRPRGGRTAAPAVPAPPGGIEQSCGPSSSLVPTDSGAVSSPSGPVHFPTTAPPVGASGPQTQSGEKASEASTVKLIQVDRHLSLDGLELYPTVHQVVVMGREMSLTPTEFLLLETLMRSGRVVRSKSELSRIVRGDEPDNGTFVSQADERTIEVHLGNLRRKLQDDPRTPRWVQTVRGVGYRMAGSPHDVH</sequence>
<feature type="compositionally biased region" description="Polar residues" evidence="8">
    <location>
        <begin position="143"/>
        <end position="161"/>
    </location>
</feature>
<dbReference type="PROSITE" id="PS51755">
    <property type="entry name" value="OMPR_PHOB"/>
    <property type="match status" value="1"/>
</dbReference>
<dbReference type="Pfam" id="PF00486">
    <property type="entry name" value="Trans_reg_C"/>
    <property type="match status" value="1"/>
</dbReference>
<dbReference type="CDD" id="cd00383">
    <property type="entry name" value="trans_reg_C"/>
    <property type="match status" value="1"/>
</dbReference>
<dbReference type="SUPFAM" id="SSF52172">
    <property type="entry name" value="CheY-like"/>
    <property type="match status" value="1"/>
</dbReference>
<dbReference type="InterPro" id="IPR039420">
    <property type="entry name" value="WalR-like"/>
</dbReference>
<evidence type="ECO:0000256" key="1">
    <source>
        <dbReference type="ARBA" id="ARBA00022553"/>
    </source>
</evidence>